<comment type="caution">
    <text evidence="1">The sequence shown here is derived from an EMBL/GenBank/DDBJ whole genome shotgun (WGS) entry which is preliminary data.</text>
</comment>
<reference evidence="1 2" key="2">
    <citation type="submission" date="2017-09" db="EMBL/GenBank/DDBJ databases">
        <title>Extensive intraspecific genome diversity in a model arbuscular mycorrhizal fungus.</title>
        <authorList>
            <person name="Chen E.C."/>
            <person name="Morin E."/>
            <person name="Beaudet D."/>
            <person name="Noel J."/>
            <person name="Ndikumana S."/>
            <person name="Charron P."/>
            <person name="St-Onge C."/>
            <person name="Giorgi J."/>
            <person name="Grigoriev I.V."/>
            <person name="Roux C."/>
            <person name="Martin F.M."/>
            <person name="Corradi N."/>
        </authorList>
    </citation>
    <scope>NUCLEOTIDE SEQUENCE [LARGE SCALE GENOMIC DNA]</scope>
    <source>
        <strain evidence="1 2">A5</strain>
    </source>
</reference>
<dbReference type="VEuPathDB" id="FungiDB:FUN_003746"/>
<evidence type="ECO:0000313" key="2">
    <source>
        <dbReference type="Proteomes" id="UP000232722"/>
    </source>
</evidence>
<protein>
    <submittedName>
        <fullName evidence="1">Uncharacterized protein</fullName>
    </submittedName>
</protein>
<dbReference type="AlphaFoldDB" id="A0A2I1FNM8"/>
<proteinExistence type="predicted"/>
<dbReference type="OrthoDB" id="5979581at2759"/>
<dbReference type="Proteomes" id="UP000232722">
    <property type="component" value="Unassembled WGS sequence"/>
</dbReference>
<dbReference type="VEuPathDB" id="FungiDB:RhiirA1_457764"/>
<dbReference type="Gene3D" id="1.10.10.1010">
    <property type="entry name" value="Intein homing endonuclease, domain IV"/>
    <property type="match status" value="3"/>
</dbReference>
<sequence>MFVTLKSLINPKNLSIEFMNKIKVGHEFYGITQNPETKNYMLVVNNKCKKCNNICNTIHFQHKFINWTSGNKIIDEFIQDTQLSAHNDDEISHALEWIPYDRFNNIKYIEKMGVHRADWIDGYIYKWGDKCQNWGRLSQDMFVTLEDLIDPKNVSIEFMNKIKVDHEFYGITQNPETKNYVLVLNNKCKKCNGICNTIHFQHKFIDWTSGNDDIDKFIQDSQLLAHNRTYSVIEWVPYDRFYGIEYIAKGGFGKVYKANWIDGCIRYRNSWDSENQIWKREDQNMFVALKSLNNSKN</sequence>
<accession>A0A2I1FNM8</accession>
<dbReference type="VEuPathDB" id="FungiDB:RhiirFUN_005884"/>
<organism evidence="1 2">
    <name type="scientific">Rhizophagus irregularis</name>
    <dbReference type="NCBI Taxonomy" id="588596"/>
    <lineage>
        <taxon>Eukaryota</taxon>
        <taxon>Fungi</taxon>
        <taxon>Fungi incertae sedis</taxon>
        <taxon>Mucoromycota</taxon>
        <taxon>Glomeromycotina</taxon>
        <taxon>Glomeromycetes</taxon>
        <taxon>Glomerales</taxon>
        <taxon>Glomeraceae</taxon>
        <taxon>Rhizophagus</taxon>
    </lineage>
</organism>
<name>A0A2I1FNM8_9GLOM</name>
<evidence type="ECO:0000313" key="1">
    <source>
        <dbReference type="EMBL" id="PKB95153.1"/>
    </source>
</evidence>
<gene>
    <name evidence="1" type="ORF">RhiirA5_437280</name>
</gene>
<feature type="non-terminal residue" evidence="1">
    <location>
        <position position="297"/>
    </location>
</feature>
<dbReference type="EMBL" id="LLXJ01005080">
    <property type="protein sequence ID" value="PKB95153.1"/>
    <property type="molecule type" value="Genomic_DNA"/>
</dbReference>
<reference evidence="1 2" key="1">
    <citation type="submission" date="2016-04" db="EMBL/GenBank/DDBJ databases">
        <title>Genome analyses suggest a sexual origin of heterokaryosis in a supposedly ancient asexual fungus.</title>
        <authorList>
            <person name="Ropars J."/>
            <person name="Sedzielewska K."/>
            <person name="Noel J."/>
            <person name="Charron P."/>
            <person name="Farinelli L."/>
            <person name="Marton T."/>
            <person name="Kruger M."/>
            <person name="Pelin A."/>
            <person name="Brachmann A."/>
            <person name="Corradi N."/>
        </authorList>
    </citation>
    <scope>NUCLEOTIDE SEQUENCE [LARGE SCALE GENOMIC DNA]</scope>
    <source>
        <strain evidence="1 2">A5</strain>
    </source>
</reference>